<dbReference type="InterPro" id="IPR021779">
    <property type="entry name" value="DUF3344"/>
</dbReference>
<dbReference type="Proteomes" id="UP000762703">
    <property type="component" value="Unassembled WGS sequence"/>
</dbReference>
<evidence type="ECO:0000313" key="3">
    <source>
        <dbReference type="Proteomes" id="UP000762703"/>
    </source>
</evidence>
<name>A0A8T3VI93_9EURY</name>
<comment type="caution">
    <text evidence="2">The sequence shown here is derived from an EMBL/GenBank/DDBJ whole genome shotgun (WGS) entry which is preliminary data.</text>
</comment>
<accession>A0A8T3VI93</accession>
<reference evidence="2" key="1">
    <citation type="submission" date="2019-04" db="EMBL/GenBank/DDBJ databases">
        <title>Evolution of Biomass-Degrading Anaerobic Consortia Revealed by Metagenomics.</title>
        <authorList>
            <person name="Peng X."/>
        </authorList>
    </citation>
    <scope>NUCLEOTIDE SEQUENCE</scope>
    <source>
        <strain evidence="2">SIG12</strain>
    </source>
</reference>
<sequence length="996" mass="109692">MSCFFILFLIMITSGTVSADEAPAMSLVDYGTVSGDVVIYSSNPFTETGSLEYAIPEDVSQIQSVDVIVSSYSGSGAPTYALYSNITLDTINGLEILGYEDLYCDRSMTNDPTVYVINNHTTKQFSDYQSTFDITDKVKNLSSGDTIKISVKNTQKEGYNFDGRIKLIALVFAYDDGDNDKITYWLNVGQSWTQSSRSNLISTKNFKEEYDEVTFENIALSSYNAVGRINNELLYDPIVEKQGSYFIYDKWDITDSFEIGIDTNYSYKPSSSGYGSFKSVVQLLKVDKSYNEIISTITPEYKNTIYAGVSNNLTMEILSKKDINAVVKLYNNKNLVFSENVILTGGSSEKLYFVDFTIRPVTSNTVYGENNKYENYSLVIEDLEGNVLNSTNVSYVVLYNGNLGKDYEYPTANPTLREFNITGDVIVLNTSEYSGSGVTTRNDIFNVDLNDGDVSKALLYVPYTWDKVVSGDFNTWNTTFNNQTIVPIASYRDQSNLGTYAKYAYGLIVYDVTGLLLNGANTFELNKIADNTAVYPSNLIVLTDNEESVINKTVYILEEADLLSKTNNKNLPAGFNTTFKIVDGNATLYVFAAGAQKGEGNLIINDKSYSDVWSGTSQSFDTFTASIDSENINVYFESTGSTILGLHQMIVVEHSDYLIINAPGVEKYYKGPERFVVTVTDYQQNPMANKSVDITINGVTYAKTTNNDGITSIALGIDSGIYNVTTTVDNTAVNSVVTVLPTVNGSDVVKVFRNGTQYCATFRNSDGSYLDEGTGVQFNINGVLYDRKVSGNKGLAKLNINLEQGEYIITATNLKTGEMSSNNITVIPRIIENNDLTKYYRNDSQYSVKLIGDDGNAVGAGVDVIFNINGVFYTRTTNASGIAKLNINLEPGHYIITAVYADCSVSNNIEVLPVLSAKDLTKKFATPDQFVATLVDGQGKAYADQEVEFNVHGVFYTRTTNSDGQAKLNINLQPGEYIITSSYNGSNIANTIKVTG</sequence>
<evidence type="ECO:0000313" key="2">
    <source>
        <dbReference type="EMBL" id="MBE6506245.1"/>
    </source>
</evidence>
<dbReference type="InterPro" id="IPR013783">
    <property type="entry name" value="Ig-like_fold"/>
</dbReference>
<dbReference type="Gene3D" id="2.60.40.10">
    <property type="entry name" value="Immunoglobulins"/>
    <property type="match status" value="1"/>
</dbReference>
<proteinExistence type="predicted"/>
<dbReference type="Pfam" id="PF11824">
    <property type="entry name" value="DUF3344"/>
    <property type="match status" value="2"/>
</dbReference>
<gene>
    <name evidence="2" type="ORF">E7Z73_11055</name>
</gene>
<protein>
    <submittedName>
        <fullName evidence="2">DUF3344 domain-containing protein</fullName>
    </submittedName>
</protein>
<evidence type="ECO:0000259" key="1">
    <source>
        <dbReference type="Pfam" id="PF11824"/>
    </source>
</evidence>
<feature type="domain" description="DUF3344" evidence="1">
    <location>
        <begin position="415"/>
        <end position="658"/>
    </location>
</feature>
<organism evidence="2 3">
    <name type="scientific">Methanobrevibacter millerae</name>
    <dbReference type="NCBI Taxonomy" id="230361"/>
    <lineage>
        <taxon>Archaea</taxon>
        <taxon>Methanobacteriati</taxon>
        <taxon>Methanobacteriota</taxon>
        <taxon>Methanomada group</taxon>
        <taxon>Methanobacteria</taxon>
        <taxon>Methanobacteriales</taxon>
        <taxon>Methanobacteriaceae</taxon>
        <taxon>Methanobrevibacter</taxon>
    </lineage>
</organism>
<dbReference type="EMBL" id="SUTE01000098">
    <property type="protein sequence ID" value="MBE6506245.1"/>
    <property type="molecule type" value="Genomic_DNA"/>
</dbReference>
<feature type="domain" description="DUF3344" evidence="1">
    <location>
        <begin position="25"/>
        <end position="286"/>
    </location>
</feature>
<dbReference type="AlphaFoldDB" id="A0A8T3VI93"/>